<dbReference type="InterPro" id="IPR050394">
    <property type="entry name" value="Homeobox_NK-like"/>
</dbReference>
<evidence type="ECO:0000256" key="2">
    <source>
        <dbReference type="ARBA" id="ARBA00023125"/>
    </source>
</evidence>
<evidence type="ECO:0000313" key="9">
    <source>
        <dbReference type="Proteomes" id="UP001152747"/>
    </source>
</evidence>
<evidence type="ECO:0000256" key="5">
    <source>
        <dbReference type="PROSITE-ProRule" id="PRU00108"/>
    </source>
</evidence>
<comment type="caution">
    <text evidence="8">The sequence shown here is derived from an EMBL/GenBank/DDBJ whole genome shotgun (WGS) entry which is preliminary data.</text>
</comment>
<dbReference type="InterPro" id="IPR017970">
    <property type="entry name" value="Homeobox_CS"/>
</dbReference>
<dbReference type="Proteomes" id="UP001152747">
    <property type="component" value="Unassembled WGS sequence"/>
</dbReference>
<dbReference type="GO" id="GO:0005634">
    <property type="term" value="C:nucleus"/>
    <property type="evidence" value="ECO:0007669"/>
    <property type="project" value="UniProtKB-SubCell"/>
</dbReference>
<evidence type="ECO:0000256" key="1">
    <source>
        <dbReference type="ARBA" id="ARBA00004123"/>
    </source>
</evidence>
<accession>A0A9P1MTU6</accession>
<feature type="domain" description="Homeobox" evidence="7">
    <location>
        <begin position="59"/>
        <end position="119"/>
    </location>
</feature>
<dbReference type="GO" id="GO:0030154">
    <property type="term" value="P:cell differentiation"/>
    <property type="evidence" value="ECO:0007669"/>
    <property type="project" value="TreeGrafter"/>
</dbReference>
<dbReference type="EMBL" id="CANHGI010000001">
    <property type="protein sequence ID" value="CAI5439852.1"/>
    <property type="molecule type" value="Genomic_DNA"/>
</dbReference>
<evidence type="ECO:0000313" key="8">
    <source>
        <dbReference type="EMBL" id="CAI5439852.1"/>
    </source>
</evidence>
<keyword evidence="4 5" id="KW-0539">Nucleus</keyword>
<keyword evidence="3 5" id="KW-0371">Homeobox</keyword>
<dbReference type="PRINTS" id="PR00031">
    <property type="entry name" value="HTHREPRESSR"/>
</dbReference>
<evidence type="ECO:0000259" key="7">
    <source>
        <dbReference type="PROSITE" id="PS50071"/>
    </source>
</evidence>
<dbReference type="PROSITE" id="PS00027">
    <property type="entry name" value="HOMEOBOX_1"/>
    <property type="match status" value="1"/>
</dbReference>
<dbReference type="GO" id="GO:0000981">
    <property type="term" value="F:DNA-binding transcription factor activity, RNA polymerase II-specific"/>
    <property type="evidence" value="ECO:0007669"/>
    <property type="project" value="InterPro"/>
</dbReference>
<evidence type="ECO:0000256" key="3">
    <source>
        <dbReference type="ARBA" id="ARBA00023155"/>
    </source>
</evidence>
<dbReference type="InterPro" id="IPR000047">
    <property type="entry name" value="HTH_motif"/>
</dbReference>
<organism evidence="8 9">
    <name type="scientific">Caenorhabditis angaria</name>
    <dbReference type="NCBI Taxonomy" id="860376"/>
    <lineage>
        <taxon>Eukaryota</taxon>
        <taxon>Metazoa</taxon>
        <taxon>Ecdysozoa</taxon>
        <taxon>Nematoda</taxon>
        <taxon>Chromadorea</taxon>
        <taxon>Rhabditida</taxon>
        <taxon>Rhabditina</taxon>
        <taxon>Rhabditomorpha</taxon>
        <taxon>Rhabditoidea</taxon>
        <taxon>Rhabditidae</taxon>
        <taxon>Peloderinae</taxon>
        <taxon>Caenorhabditis</taxon>
    </lineage>
</organism>
<sequence>MDWFAFFLQKFAETERIRKKSYFIRDILDLNSNNNEEDGKVDDFGRFVPLKISTKSTSKKKKKARTTFSGMQVFELEKQFEAKKYLSSSDRSELARRLSVTETQVKIWFQNRRTKWKKLEAEKSLEESNNH</sequence>
<dbReference type="PANTHER" id="PTHR24340:SF70">
    <property type="entry name" value="NK7.1, ISOFORM A"/>
    <property type="match status" value="1"/>
</dbReference>
<gene>
    <name evidence="8" type="ORF">CAMP_LOCUS2489</name>
</gene>
<dbReference type="OrthoDB" id="6159439at2759"/>
<dbReference type="InterPro" id="IPR001356">
    <property type="entry name" value="HD"/>
</dbReference>
<reference evidence="8" key="1">
    <citation type="submission" date="2022-11" db="EMBL/GenBank/DDBJ databases">
        <authorList>
            <person name="Kikuchi T."/>
        </authorList>
    </citation>
    <scope>NUCLEOTIDE SEQUENCE</scope>
    <source>
        <strain evidence="8">PS1010</strain>
    </source>
</reference>
<dbReference type="PROSITE" id="PS50071">
    <property type="entry name" value="HOMEOBOX_2"/>
    <property type="match status" value="1"/>
</dbReference>
<keyword evidence="9" id="KW-1185">Reference proteome</keyword>
<dbReference type="AlphaFoldDB" id="A0A9P1MTU6"/>
<evidence type="ECO:0000256" key="6">
    <source>
        <dbReference type="RuleBase" id="RU000682"/>
    </source>
</evidence>
<dbReference type="Gene3D" id="1.10.10.60">
    <property type="entry name" value="Homeodomain-like"/>
    <property type="match status" value="1"/>
</dbReference>
<dbReference type="SUPFAM" id="SSF46689">
    <property type="entry name" value="Homeodomain-like"/>
    <property type="match status" value="1"/>
</dbReference>
<keyword evidence="2 5" id="KW-0238">DNA-binding</keyword>
<dbReference type="InterPro" id="IPR009057">
    <property type="entry name" value="Homeodomain-like_sf"/>
</dbReference>
<proteinExistence type="predicted"/>
<dbReference type="SMART" id="SM00389">
    <property type="entry name" value="HOX"/>
    <property type="match status" value="1"/>
</dbReference>
<dbReference type="GO" id="GO:0000978">
    <property type="term" value="F:RNA polymerase II cis-regulatory region sequence-specific DNA binding"/>
    <property type="evidence" value="ECO:0007669"/>
    <property type="project" value="TreeGrafter"/>
</dbReference>
<evidence type="ECO:0000256" key="4">
    <source>
        <dbReference type="ARBA" id="ARBA00023242"/>
    </source>
</evidence>
<name>A0A9P1MTU6_9PELO</name>
<dbReference type="PRINTS" id="PR00024">
    <property type="entry name" value="HOMEOBOX"/>
</dbReference>
<feature type="DNA-binding region" description="Homeobox" evidence="5">
    <location>
        <begin position="61"/>
        <end position="120"/>
    </location>
</feature>
<dbReference type="CDD" id="cd00086">
    <property type="entry name" value="homeodomain"/>
    <property type="match status" value="1"/>
</dbReference>
<dbReference type="Pfam" id="PF00046">
    <property type="entry name" value="Homeodomain"/>
    <property type="match status" value="1"/>
</dbReference>
<dbReference type="InterPro" id="IPR020479">
    <property type="entry name" value="HD_metazoa"/>
</dbReference>
<protein>
    <recommendedName>
        <fullName evidence="7">Homeobox domain-containing protein</fullName>
    </recommendedName>
</protein>
<dbReference type="PANTHER" id="PTHR24340">
    <property type="entry name" value="HOMEOBOX PROTEIN NKX"/>
    <property type="match status" value="1"/>
</dbReference>
<comment type="subcellular location">
    <subcellularLocation>
        <location evidence="1 5 6">Nucleus</location>
    </subcellularLocation>
</comment>